<reference evidence="2" key="1">
    <citation type="journal article" date="2019" name="Int. J. Syst. Evol. Microbiol.">
        <title>The Global Catalogue of Microorganisms (GCM) 10K type strain sequencing project: providing services to taxonomists for standard genome sequencing and annotation.</title>
        <authorList>
            <consortium name="The Broad Institute Genomics Platform"/>
            <consortium name="The Broad Institute Genome Sequencing Center for Infectious Disease"/>
            <person name="Wu L."/>
            <person name="Ma J."/>
        </authorList>
    </citation>
    <scope>NUCLEOTIDE SEQUENCE [LARGE SCALE GENOMIC DNA]</scope>
    <source>
        <strain evidence="2">CGMCC 1.14966</strain>
    </source>
</reference>
<proteinExistence type="predicted"/>
<dbReference type="InterPro" id="IPR009057">
    <property type="entry name" value="Homeodomain-like_sf"/>
</dbReference>
<dbReference type="Proteomes" id="UP000637774">
    <property type="component" value="Unassembled WGS sequence"/>
</dbReference>
<name>A0ABQ2A0I0_9BACT</name>
<accession>A0ABQ2A0I0</accession>
<dbReference type="EMBL" id="BMGY01000010">
    <property type="protein sequence ID" value="GGH83858.1"/>
    <property type="molecule type" value="Genomic_DNA"/>
</dbReference>
<keyword evidence="2" id="KW-1185">Reference proteome</keyword>
<gene>
    <name evidence="1" type="ORF">GCM10011495_14430</name>
</gene>
<evidence type="ECO:0000313" key="1">
    <source>
        <dbReference type="EMBL" id="GGH83858.1"/>
    </source>
</evidence>
<dbReference type="Pfam" id="PF13565">
    <property type="entry name" value="HTH_32"/>
    <property type="match status" value="1"/>
</dbReference>
<evidence type="ECO:0000313" key="2">
    <source>
        <dbReference type="Proteomes" id="UP000637774"/>
    </source>
</evidence>
<comment type="caution">
    <text evidence="1">The sequence shown here is derived from an EMBL/GenBank/DDBJ whole genome shotgun (WGS) entry which is preliminary data.</text>
</comment>
<evidence type="ECO:0008006" key="3">
    <source>
        <dbReference type="Google" id="ProtNLM"/>
    </source>
</evidence>
<organism evidence="1 2">
    <name type="scientific">Hymenobacter frigidus</name>
    <dbReference type="NCBI Taxonomy" id="1524095"/>
    <lineage>
        <taxon>Bacteria</taxon>
        <taxon>Pseudomonadati</taxon>
        <taxon>Bacteroidota</taxon>
        <taxon>Cytophagia</taxon>
        <taxon>Cytophagales</taxon>
        <taxon>Hymenobacteraceae</taxon>
        <taxon>Hymenobacter</taxon>
    </lineage>
</organism>
<protein>
    <recommendedName>
        <fullName evidence="3">Helix-turn-helix domain-containing protein</fullName>
    </recommendedName>
</protein>
<dbReference type="SUPFAM" id="SSF46689">
    <property type="entry name" value="Homeodomain-like"/>
    <property type="match status" value="1"/>
</dbReference>
<sequence length="156" mass="17773">MLMIIHRLHLTAEERQTLEGWQKKYKKQSPKLRQLQIVLNSDEVTGRRPAGELAPVLGVSTRTIERVRCQFCQEGMGMFEAKARKTRSDKKIDGRVEAHLTALLCQSPPDEEPRWKLQVLAERLVSLQVVAHISTTMVRRLLKKTNSSLFTAPSNG</sequence>